<protein>
    <submittedName>
        <fullName evidence="2">Uncharacterized protein</fullName>
    </submittedName>
</protein>
<feature type="compositionally biased region" description="Basic and acidic residues" evidence="1">
    <location>
        <begin position="218"/>
        <end position="235"/>
    </location>
</feature>
<dbReference type="OrthoDB" id="3788048at2759"/>
<feature type="compositionally biased region" description="Polar residues" evidence="1">
    <location>
        <begin position="238"/>
        <end position="250"/>
    </location>
</feature>
<reference evidence="2" key="1">
    <citation type="journal article" date="2020" name="Stud. Mycol.">
        <title>101 Dothideomycetes genomes: a test case for predicting lifestyles and emergence of pathogens.</title>
        <authorList>
            <person name="Haridas S."/>
            <person name="Albert R."/>
            <person name="Binder M."/>
            <person name="Bloem J."/>
            <person name="Labutti K."/>
            <person name="Salamov A."/>
            <person name="Andreopoulos B."/>
            <person name="Baker S."/>
            <person name="Barry K."/>
            <person name="Bills G."/>
            <person name="Bluhm B."/>
            <person name="Cannon C."/>
            <person name="Castanera R."/>
            <person name="Culley D."/>
            <person name="Daum C."/>
            <person name="Ezra D."/>
            <person name="Gonzalez J."/>
            <person name="Henrissat B."/>
            <person name="Kuo A."/>
            <person name="Liang C."/>
            <person name="Lipzen A."/>
            <person name="Lutzoni F."/>
            <person name="Magnuson J."/>
            <person name="Mondo S."/>
            <person name="Nolan M."/>
            <person name="Ohm R."/>
            <person name="Pangilinan J."/>
            <person name="Park H.-J."/>
            <person name="Ramirez L."/>
            <person name="Alfaro M."/>
            <person name="Sun H."/>
            <person name="Tritt A."/>
            <person name="Yoshinaga Y."/>
            <person name="Zwiers L.-H."/>
            <person name="Turgeon B."/>
            <person name="Goodwin S."/>
            <person name="Spatafora J."/>
            <person name="Crous P."/>
            <person name="Grigoriev I."/>
        </authorList>
    </citation>
    <scope>NUCLEOTIDE SEQUENCE</scope>
    <source>
        <strain evidence="2">CBS 113818</strain>
    </source>
</reference>
<gene>
    <name evidence="2" type="ORF">CC86DRAFT_374169</name>
</gene>
<name>A0A6A6ZIT7_9PLEO</name>
<accession>A0A6A6ZIT7</accession>
<dbReference type="AlphaFoldDB" id="A0A6A6ZIT7"/>
<dbReference type="EMBL" id="MU006239">
    <property type="protein sequence ID" value="KAF2820896.1"/>
    <property type="molecule type" value="Genomic_DNA"/>
</dbReference>
<feature type="region of interest" description="Disordered" evidence="1">
    <location>
        <begin position="218"/>
        <end position="303"/>
    </location>
</feature>
<proteinExistence type="predicted"/>
<keyword evidence="3" id="KW-1185">Reference proteome</keyword>
<evidence type="ECO:0000313" key="3">
    <source>
        <dbReference type="Proteomes" id="UP000799424"/>
    </source>
</evidence>
<feature type="compositionally biased region" description="Basic residues" evidence="1">
    <location>
        <begin position="291"/>
        <end position="303"/>
    </location>
</feature>
<evidence type="ECO:0000313" key="2">
    <source>
        <dbReference type="EMBL" id="KAF2820896.1"/>
    </source>
</evidence>
<dbReference type="Proteomes" id="UP000799424">
    <property type="component" value="Unassembled WGS sequence"/>
</dbReference>
<sequence length="303" mass="34441">MFKPLSNAYTSALTRHLQQSQGLVAVKKGDFFPLFWSAWVSSMTTETTLKAFKSTGIWPMDGETILKRFTDDTSEAPARPSALTSNDWRHIERLVRSAVNDQGVDESKKLSQTLHSLATQNELLRHEKYGLKNALTVKKRHKKVGKPLDLQQREEHHSGAVFWSPRKIRETRAREAVKEQEQHQEKLAKANRKDLHAAAKMYKEKLAEERRVERERAKLLRDETKAQKAAERAAKIEAQNTKKSYPNNPYRQEESLKASPSAPKRQRRGGVSGCVAASPEAAPAAPPKVNSRGRHIKVPHKYR</sequence>
<evidence type="ECO:0000256" key="1">
    <source>
        <dbReference type="SAM" id="MobiDB-lite"/>
    </source>
</evidence>
<organism evidence="2 3">
    <name type="scientific">Ophiobolus disseminans</name>
    <dbReference type="NCBI Taxonomy" id="1469910"/>
    <lineage>
        <taxon>Eukaryota</taxon>
        <taxon>Fungi</taxon>
        <taxon>Dikarya</taxon>
        <taxon>Ascomycota</taxon>
        <taxon>Pezizomycotina</taxon>
        <taxon>Dothideomycetes</taxon>
        <taxon>Pleosporomycetidae</taxon>
        <taxon>Pleosporales</taxon>
        <taxon>Pleosporineae</taxon>
        <taxon>Phaeosphaeriaceae</taxon>
        <taxon>Ophiobolus</taxon>
    </lineage>
</organism>